<dbReference type="CDD" id="cd00086">
    <property type="entry name" value="homeodomain"/>
    <property type="match status" value="1"/>
</dbReference>
<feature type="compositionally biased region" description="Polar residues" evidence="7">
    <location>
        <begin position="94"/>
        <end position="117"/>
    </location>
</feature>
<dbReference type="SMART" id="SM00389">
    <property type="entry name" value="HOX"/>
    <property type="match status" value="1"/>
</dbReference>
<evidence type="ECO:0000313" key="10">
    <source>
        <dbReference type="Proteomes" id="UP000472268"/>
    </source>
</evidence>
<comment type="subcellular location">
    <subcellularLocation>
        <location evidence="1 5 6">Nucleus</location>
    </subcellularLocation>
</comment>
<organism evidence="9 10">
    <name type="scientific">Suricata suricatta</name>
    <name type="common">Meerkat</name>
    <dbReference type="NCBI Taxonomy" id="37032"/>
    <lineage>
        <taxon>Eukaryota</taxon>
        <taxon>Metazoa</taxon>
        <taxon>Chordata</taxon>
        <taxon>Craniata</taxon>
        <taxon>Vertebrata</taxon>
        <taxon>Euteleostomi</taxon>
        <taxon>Mammalia</taxon>
        <taxon>Eutheria</taxon>
        <taxon>Laurasiatheria</taxon>
        <taxon>Carnivora</taxon>
        <taxon>Feliformia</taxon>
        <taxon>Herpestidae</taxon>
        <taxon>Suricata</taxon>
    </lineage>
</organism>
<dbReference type="Pfam" id="PF00046">
    <property type="entry name" value="Homeodomain"/>
    <property type="match status" value="1"/>
</dbReference>
<protein>
    <submittedName>
        <fullName evidence="9">Divergent-paired related homeobox</fullName>
    </submittedName>
</protein>
<evidence type="ECO:0000259" key="8">
    <source>
        <dbReference type="PROSITE" id="PS50071"/>
    </source>
</evidence>
<evidence type="ECO:0000256" key="6">
    <source>
        <dbReference type="RuleBase" id="RU000682"/>
    </source>
</evidence>
<reference evidence="9 10" key="1">
    <citation type="submission" date="2019-05" db="EMBL/GenBank/DDBJ databases">
        <title>A Chromosome-scale Meerkat (S. suricatta) Genome Assembly.</title>
        <authorList>
            <person name="Dudchenko O."/>
            <person name="Lieberman Aiden E."/>
            <person name="Tung J."/>
            <person name="Barreiro L.B."/>
            <person name="Clutton-Brock T.H."/>
        </authorList>
    </citation>
    <scope>NUCLEOTIDE SEQUENCE [LARGE SCALE GENOMIC DNA]</scope>
</reference>
<feature type="compositionally biased region" description="Basic residues" evidence="7">
    <location>
        <begin position="9"/>
        <end position="20"/>
    </location>
</feature>
<dbReference type="SUPFAM" id="SSF46689">
    <property type="entry name" value="Homeodomain-like"/>
    <property type="match status" value="1"/>
</dbReference>
<keyword evidence="2 5" id="KW-0238">DNA-binding</keyword>
<name>A0A673UNY3_SURSU</name>
<dbReference type="InterPro" id="IPR001356">
    <property type="entry name" value="HD"/>
</dbReference>
<dbReference type="Proteomes" id="UP000472268">
    <property type="component" value="Chromosome 16"/>
</dbReference>
<evidence type="ECO:0000256" key="5">
    <source>
        <dbReference type="PROSITE-ProRule" id="PRU00108"/>
    </source>
</evidence>
<evidence type="ECO:0000256" key="2">
    <source>
        <dbReference type="ARBA" id="ARBA00023125"/>
    </source>
</evidence>
<dbReference type="GO" id="GO:0005634">
    <property type="term" value="C:nucleus"/>
    <property type="evidence" value="ECO:0007669"/>
    <property type="project" value="UniProtKB-SubCell"/>
</dbReference>
<dbReference type="Ensembl" id="ENSSSUT00005026213.1">
    <property type="protein sequence ID" value="ENSSSUP00005022885.1"/>
    <property type="gene ID" value="ENSSSUG00005014915.1"/>
</dbReference>
<reference evidence="9" key="3">
    <citation type="submission" date="2025-09" db="UniProtKB">
        <authorList>
            <consortium name="Ensembl"/>
        </authorList>
    </citation>
    <scope>IDENTIFICATION</scope>
</reference>
<dbReference type="InterPro" id="IPR017970">
    <property type="entry name" value="Homeobox_CS"/>
</dbReference>
<dbReference type="AlphaFoldDB" id="A0A673UNY3"/>
<feature type="DNA-binding region" description="Homeobox" evidence="5">
    <location>
        <begin position="16"/>
        <end position="75"/>
    </location>
</feature>
<reference evidence="9" key="2">
    <citation type="submission" date="2025-08" db="UniProtKB">
        <authorList>
            <consortium name="Ensembl"/>
        </authorList>
    </citation>
    <scope>IDENTIFICATION</scope>
</reference>
<evidence type="ECO:0000256" key="4">
    <source>
        <dbReference type="ARBA" id="ARBA00023242"/>
    </source>
</evidence>
<dbReference type="Gene3D" id="1.10.10.60">
    <property type="entry name" value="Homeodomain-like"/>
    <property type="match status" value="1"/>
</dbReference>
<sequence length="186" mass="21102">MSEQEVLPKGKHQKHSHRKRTMFTEDQLEALEFLFSQNPYPPPNLQKEMASKLDIHPTVLQVWFKNHRAKLKRAQCKHMQQKQEQEPLAGVDLKTSSSQRDTQAPLGSSSGAHTTSLVYTNHPVPSFQLRVCPNSKSLPDHSVGHKIVHFGCCQDPNIYSLCPIEAQILPRSVTANPFRSTTTRRS</sequence>
<keyword evidence="3 5" id="KW-0371">Homeobox</keyword>
<dbReference type="InterPro" id="IPR009057">
    <property type="entry name" value="Homeodomain-like_sf"/>
</dbReference>
<proteinExistence type="predicted"/>
<evidence type="ECO:0000313" key="9">
    <source>
        <dbReference type="Ensembl" id="ENSSSUP00005022885.1"/>
    </source>
</evidence>
<dbReference type="PROSITE" id="PS00027">
    <property type="entry name" value="HOMEOBOX_1"/>
    <property type="match status" value="1"/>
</dbReference>
<feature type="region of interest" description="Disordered" evidence="7">
    <location>
        <begin position="75"/>
        <end position="117"/>
    </location>
</feature>
<keyword evidence="10" id="KW-1185">Reference proteome</keyword>
<feature type="domain" description="Homeobox" evidence="8">
    <location>
        <begin position="14"/>
        <end position="74"/>
    </location>
</feature>
<feature type="region of interest" description="Disordered" evidence="7">
    <location>
        <begin position="1"/>
        <end position="20"/>
    </location>
</feature>
<evidence type="ECO:0000256" key="3">
    <source>
        <dbReference type="ARBA" id="ARBA00023155"/>
    </source>
</evidence>
<accession>A0A673UNY3</accession>
<dbReference type="PROSITE" id="PS50071">
    <property type="entry name" value="HOMEOBOX_2"/>
    <property type="match status" value="1"/>
</dbReference>
<keyword evidence="4 5" id="KW-0539">Nucleus</keyword>
<dbReference type="OMA" id="RTMFTKK"/>
<dbReference type="PANTHER" id="PTHR45793">
    <property type="entry name" value="HOMEOBOX PROTEIN"/>
    <property type="match status" value="1"/>
</dbReference>
<evidence type="ECO:0000256" key="7">
    <source>
        <dbReference type="SAM" id="MobiDB-lite"/>
    </source>
</evidence>
<dbReference type="PANTHER" id="PTHR45793:SF15">
    <property type="entry name" value="DIVERGENT PAIRED-RELATED HOMEOBOX"/>
    <property type="match status" value="1"/>
</dbReference>
<dbReference type="GO" id="GO:0000978">
    <property type="term" value="F:RNA polymerase II cis-regulatory region sequence-specific DNA binding"/>
    <property type="evidence" value="ECO:0007669"/>
    <property type="project" value="TreeGrafter"/>
</dbReference>
<evidence type="ECO:0000256" key="1">
    <source>
        <dbReference type="ARBA" id="ARBA00004123"/>
    </source>
</evidence>
<dbReference type="GO" id="GO:0000981">
    <property type="term" value="F:DNA-binding transcription factor activity, RNA polymerase II-specific"/>
    <property type="evidence" value="ECO:0007669"/>
    <property type="project" value="InterPro"/>
</dbReference>